<feature type="repeat" description="ANK" evidence="3">
    <location>
        <begin position="422"/>
        <end position="454"/>
    </location>
</feature>
<feature type="repeat" description="ANK" evidence="3">
    <location>
        <begin position="456"/>
        <end position="488"/>
    </location>
</feature>
<dbReference type="SUPFAM" id="SSF48403">
    <property type="entry name" value="Ankyrin repeat"/>
    <property type="match status" value="1"/>
</dbReference>
<organism evidence="5 6">
    <name type="scientific">Artemia franciscana</name>
    <name type="common">Brine shrimp</name>
    <name type="synonym">Artemia sanfranciscana</name>
    <dbReference type="NCBI Taxonomy" id="6661"/>
    <lineage>
        <taxon>Eukaryota</taxon>
        <taxon>Metazoa</taxon>
        <taxon>Ecdysozoa</taxon>
        <taxon>Arthropoda</taxon>
        <taxon>Crustacea</taxon>
        <taxon>Branchiopoda</taxon>
        <taxon>Anostraca</taxon>
        <taxon>Artemiidae</taxon>
        <taxon>Artemia</taxon>
    </lineage>
</organism>
<evidence type="ECO:0000313" key="5">
    <source>
        <dbReference type="EMBL" id="KAK2707989.1"/>
    </source>
</evidence>
<evidence type="ECO:0000259" key="4">
    <source>
        <dbReference type="PROSITE" id="PS51186"/>
    </source>
</evidence>
<dbReference type="InterPro" id="IPR029526">
    <property type="entry name" value="PGBD"/>
</dbReference>
<dbReference type="SUPFAM" id="SSF55729">
    <property type="entry name" value="Acyl-CoA N-acyltransferases (Nat)"/>
    <property type="match status" value="1"/>
</dbReference>
<dbReference type="Gene3D" id="1.25.40.20">
    <property type="entry name" value="Ankyrin repeat-containing domain"/>
    <property type="match status" value="2"/>
</dbReference>
<reference evidence="5" key="1">
    <citation type="submission" date="2023-07" db="EMBL/GenBank/DDBJ databases">
        <title>Chromosome-level genome assembly of Artemia franciscana.</title>
        <authorList>
            <person name="Jo E."/>
        </authorList>
    </citation>
    <scope>NUCLEOTIDE SEQUENCE</scope>
    <source>
        <tissue evidence="5">Whole body</tissue>
    </source>
</reference>
<sequence length="619" mass="68562">MNFKLFFDNFYIGIDLIHKLRVEYGIESCGTIHSNRMRGAVLDTDVNMKKNGRGSVDFRFERHSEVSVVKWYDNKPVHLACSYCAVTPIHKCQRWDGTIRKYVEVDRPQIVQRYEEAVKLALNVYLRQERACQLLNVKSFPDHDKYAENYFHRLADQSCSYVAINEANNELVGVLFNSEVDRNKVNGLSKDECGNEEWAKLLAVYKQNKASIPNLFNHFNVEKYFYLGYLSVRPDFCSRGVGASLLRQCEDFLKSKGHGLAVADVTADQTKHICISKMGFNVLGEMKYKDFIWKGKKILAHVNEKENLKFVAKTYSAEESQGHGGTIKSQSICGIFSNSEIEKGILSSDGISTNKHEEELEIFRCSFSGEIHRVMNVLRDCCPTRKPILMNVGVLAAVWHGNYKLLRLLVENGGNVNSKDRAGRTAVHLAAISNSVSCLQILSAKGAFIDEWDYENTATPLGSAAASKNVEALDFLLSKGADSNAGLSDYSKAGCTPLNWAARASAITCLQSLINHGAKVNSPHAYMESPLHISASLGDSKCLEILLKSDADVRMLCGSNKLTALHLAAEDGAPDCVRLLLSFGADPNIGNIRNQTPLHMAALAQACEVVSLLVKGGAK</sequence>
<keyword evidence="6" id="KW-1185">Reference proteome</keyword>
<evidence type="ECO:0000256" key="2">
    <source>
        <dbReference type="ARBA" id="ARBA00023043"/>
    </source>
</evidence>
<keyword evidence="2 3" id="KW-0040">ANK repeat</keyword>
<dbReference type="SMART" id="SM00248">
    <property type="entry name" value="ANK"/>
    <property type="match status" value="7"/>
</dbReference>
<keyword evidence="1" id="KW-0677">Repeat</keyword>
<feature type="domain" description="N-acetyltransferase" evidence="4">
    <location>
        <begin position="124"/>
        <end position="299"/>
    </location>
</feature>
<evidence type="ECO:0000313" key="6">
    <source>
        <dbReference type="Proteomes" id="UP001187531"/>
    </source>
</evidence>
<gene>
    <name evidence="5" type="ORF">QYM36_015617</name>
</gene>
<comment type="caution">
    <text evidence="5">The sequence shown here is derived from an EMBL/GenBank/DDBJ whole genome shotgun (WGS) entry which is preliminary data.</text>
</comment>
<dbReference type="GO" id="GO:0005634">
    <property type="term" value="C:nucleus"/>
    <property type="evidence" value="ECO:0007669"/>
    <property type="project" value="TreeGrafter"/>
</dbReference>
<proteinExistence type="predicted"/>
<accession>A0AA88HCT3</accession>
<dbReference type="PANTHER" id="PTHR24201:SF16">
    <property type="entry name" value="ANKYRIN-1-LIKE-RELATED"/>
    <property type="match status" value="1"/>
</dbReference>
<dbReference type="GO" id="GO:0016747">
    <property type="term" value="F:acyltransferase activity, transferring groups other than amino-acyl groups"/>
    <property type="evidence" value="ECO:0007669"/>
    <property type="project" value="InterPro"/>
</dbReference>
<dbReference type="InterPro" id="IPR036770">
    <property type="entry name" value="Ankyrin_rpt-contain_sf"/>
</dbReference>
<dbReference type="EMBL" id="JAVRJZ010000019">
    <property type="protein sequence ID" value="KAK2707989.1"/>
    <property type="molecule type" value="Genomic_DNA"/>
</dbReference>
<dbReference type="InterPro" id="IPR016181">
    <property type="entry name" value="Acyl_CoA_acyltransferase"/>
</dbReference>
<protein>
    <recommendedName>
        <fullName evidence="4">N-acetyltransferase domain-containing protein</fullName>
    </recommendedName>
</protein>
<dbReference type="InterPro" id="IPR000182">
    <property type="entry name" value="GNAT_dom"/>
</dbReference>
<dbReference type="Pfam" id="PF00023">
    <property type="entry name" value="Ank"/>
    <property type="match status" value="1"/>
</dbReference>
<dbReference type="CDD" id="cd04301">
    <property type="entry name" value="NAT_SF"/>
    <property type="match status" value="1"/>
</dbReference>
<dbReference type="PROSITE" id="PS50088">
    <property type="entry name" value="ANK_REPEAT"/>
    <property type="match status" value="7"/>
</dbReference>
<dbReference type="Proteomes" id="UP001187531">
    <property type="component" value="Unassembled WGS sequence"/>
</dbReference>
<dbReference type="AlphaFoldDB" id="A0AA88HCT3"/>
<name>A0AA88HCT3_ARTSF</name>
<feature type="repeat" description="ANK" evidence="3">
    <location>
        <begin position="397"/>
        <end position="421"/>
    </location>
</feature>
<feature type="non-terminal residue" evidence="5">
    <location>
        <position position="619"/>
    </location>
</feature>
<dbReference type="InterPro" id="IPR050776">
    <property type="entry name" value="Ank_Repeat/CDKN_Inhibitor"/>
</dbReference>
<evidence type="ECO:0000256" key="1">
    <source>
        <dbReference type="ARBA" id="ARBA00022737"/>
    </source>
</evidence>
<evidence type="ECO:0000256" key="3">
    <source>
        <dbReference type="PROSITE-ProRule" id="PRU00023"/>
    </source>
</evidence>
<dbReference type="PANTHER" id="PTHR24201">
    <property type="entry name" value="ANK_REP_REGION DOMAIN-CONTAINING PROTEIN"/>
    <property type="match status" value="1"/>
</dbReference>
<dbReference type="Pfam" id="PF13843">
    <property type="entry name" value="DDE_Tnp_1_7"/>
    <property type="match status" value="1"/>
</dbReference>
<dbReference type="Pfam" id="PF12796">
    <property type="entry name" value="Ank_2"/>
    <property type="match status" value="2"/>
</dbReference>
<feature type="repeat" description="ANK" evidence="3">
    <location>
        <begin position="493"/>
        <end position="525"/>
    </location>
</feature>
<dbReference type="PROSITE" id="PS50297">
    <property type="entry name" value="ANK_REP_REGION"/>
    <property type="match status" value="5"/>
</dbReference>
<dbReference type="Gene3D" id="3.40.630.30">
    <property type="match status" value="1"/>
</dbReference>
<feature type="repeat" description="ANK" evidence="3">
    <location>
        <begin position="560"/>
        <end position="592"/>
    </location>
</feature>
<dbReference type="Pfam" id="PF00583">
    <property type="entry name" value="Acetyltransf_1"/>
    <property type="match status" value="1"/>
</dbReference>
<dbReference type="PROSITE" id="PS51186">
    <property type="entry name" value="GNAT"/>
    <property type="match status" value="1"/>
</dbReference>
<feature type="repeat" description="ANK" evidence="3">
    <location>
        <begin position="526"/>
        <end position="558"/>
    </location>
</feature>
<feature type="repeat" description="ANK" evidence="3">
    <location>
        <begin position="593"/>
        <end position="619"/>
    </location>
</feature>
<dbReference type="InterPro" id="IPR002110">
    <property type="entry name" value="Ankyrin_rpt"/>
</dbReference>